<dbReference type="AlphaFoldDB" id="A0A067P7F4"/>
<accession>A0A067P7F4</accession>
<evidence type="ECO:0000313" key="1">
    <source>
        <dbReference type="EMBL" id="KDQ49770.1"/>
    </source>
</evidence>
<evidence type="ECO:0000313" key="2">
    <source>
        <dbReference type="Proteomes" id="UP000027265"/>
    </source>
</evidence>
<sequence length="108" mass="11558">MSMTTMIAGSSLSFPFLLRMGSEQSTQSVLPIVTECTEIMEQDHDTVPPAHSDPAPMPQIPSGVYVLANVKCGTALDLSGADNKSIIGFPQHGGENQQVSPFLFAFIF</sequence>
<reference evidence="2" key="1">
    <citation type="journal article" date="2014" name="Proc. Natl. Acad. Sci. U.S.A.">
        <title>Extensive sampling of basidiomycete genomes demonstrates inadequacy of the white-rot/brown-rot paradigm for wood decay fungi.</title>
        <authorList>
            <person name="Riley R."/>
            <person name="Salamov A.A."/>
            <person name="Brown D.W."/>
            <person name="Nagy L.G."/>
            <person name="Floudas D."/>
            <person name="Held B.W."/>
            <person name="Levasseur A."/>
            <person name="Lombard V."/>
            <person name="Morin E."/>
            <person name="Otillar R."/>
            <person name="Lindquist E.A."/>
            <person name="Sun H."/>
            <person name="LaButti K.M."/>
            <person name="Schmutz J."/>
            <person name="Jabbour D."/>
            <person name="Luo H."/>
            <person name="Baker S.E."/>
            <person name="Pisabarro A.G."/>
            <person name="Walton J.D."/>
            <person name="Blanchette R.A."/>
            <person name="Henrissat B."/>
            <person name="Martin F."/>
            <person name="Cullen D."/>
            <person name="Hibbett D.S."/>
            <person name="Grigoriev I.V."/>
        </authorList>
    </citation>
    <scope>NUCLEOTIDE SEQUENCE [LARGE SCALE GENOMIC DNA]</scope>
    <source>
        <strain evidence="2">MUCL 33604</strain>
    </source>
</reference>
<name>A0A067P7F4_9AGAM</name>
<organism evidence="1 2">
    <name type="scientific">Jaapia argillacea MUCL 33604</name>
    <dbReference type="NCBI Taxonomy" id="933084"/>
    <lineage>
        <taxon>Eukaryota</taxon>
        <taxon>Fungi</taxon>
        <taxon>Dikarya</taxon>
        <taxon>Basidiomycota</taxon>
        <taxon>Agaricomycotina</taxon>
        <taxon>Agaricomycetes</taxon>
        <taxon>Agaricomycetidae</taxon>
        <taxon>Jaapiales</taxon>
        <taxon>Jaapiaceae</taxon>
        <taxon>Jaapia</taxon>
    </lineage>
</organism>
<dbReference type="OrthoDB" id="3228793at2759"/>
<keyword evidence="2" id="KW-1185">Reference proteome</keyword>
<dbReference type="Proteomes" id="UP000027265">
    <property type="component" value="Unassembled WGS sequence"/>
</dbReference>
<dbReference type="Gene3D" id="2.80.10.50">
    <property type="match status" value="1"/>
</dbReference>
<protein>
    <submittedName>
        <fullName evidence="1">Uncharacterized protein</fullName>
    </submittedName>
</protein>
<dbReference type="InParanoid" id="A0A067P7F4"/>
<dbReference type="HOGENOM" id="CLU_2197360_0_0_1"/>
<dbReference type="EMBL" id="KL197775">
    <property type="protein sequence ID" value="KDQ49770.1"/>
    <property type="molecule type" value="Genomic_DNA"/>
</dbReference>
<gene>
    <name evidence="1" type="ORF">JAAARDRAFT_42609</name>
</gene>
<proteinExistence type="predicted"/>